<gene>
    <name evidence="1" type="ORF">GCM10007276_24410</name>
</gene>
<protein>
    <submittedName>
        <fullName evidence="1">Phosphodiesterase</fullName>
    </submittedName>
</protein>
<evidence type="ECO:0000313" key="1">
    <source>
        <dbReference type="EMBL" id="GGE46298.1"/>
    </source>
</evidence>
<accession>A0A8J2YIT4</accession>
<comment type="caution">
    <text evidence="1">The sequence shown here is derived from an EMBL/GenBank/DDBJ whole genome shotgun (WGS) entry which is preliminary data.</text>
</comment>
<dbReference type="InterPro" id="IPR003772">
    <property type="entry name" value="YceD"/>
</dbReference>
<dbReference type="Proteomes" id="UP000602745">
    <property type="component" value="Unassembled WGS sequence"/>
</dbReference>
<keyword evidence="2" id="KW-1185">Reference proteome</keyword>
<organism evidence="1 2">
    <name type="scientific">Agaricicola taiwanensis</name>
    <dbReference type="NCBI Taxonomy" id="591372"/>
    <lineage>
        <taxon>Bacteria</taxon>
        <taxon>Pseudomonadati</taxon>
        <taxon>Pseudomonadota</taxon>
        <taxon>Alphaproteobacteria</taxon>
        <taxon>Rhodobacterales</taxon>
        <taxon>Paracoccaceae</taxon>
        <taxon>Agaricicola</taxon>
    </lineage>
</organism>
<dbReference type="Pfam" id="PF02620">
    <property type="entry name" value="YceD"/>
    <property type="match status" value="1"/>
</dbReference>
<name>A0A8J2YIT4_9RHOB</name>
<reference evidence="1" key="1">
    <citation type="journal article" date="2014" name="Int. J. Syst. Evol. Microbiol.">
        <title>Complete genome sequence of Corynebacterium casei LMG S-19264T (=DSM 44701T), isolated from a smear-ripened cheese.</title>
        <authorList>
            <consortium name="US DOE Joint Genome Institute (JGI-PGF)"/>
            <person name="Walter F."/>
            <person name="Albersmeier A."/>
            <person name="Kalinowski J."/>
            <person name="Ruckert C."/>
        </authorList>
    </citation>
    <scope>NUCLEOTIDE SEQUENCE</scope>
    <source>
        <strain evidence="1">CCM 7684</strain>
    </source>
</reference>
<dbReference type="EMBL" id="BMCP01000002">
    <property type="protein sequence ID" value="GGE46298.1"/>
    <property type="molecule type" value="Genomic_DNA"/>
</dbReference>
<reference evidence="1" key="2">
    <citation type="submission" date="2020-09" db="EMBL/GenBank/DDBJ databases">
        <authorList>
            <person name="Sun Q."/>
            <person name="Sedlacek I."/>
        </authorList>
    </citation>
    <scope>NUCLEOTIDE SEQUENCE</scope>
    <source>
        <strain evidence="1">CCM 7684</strain>
    </source>
</reference>
<proteinExistence type="predicted"/>
<sequence>MTDQPILTHIIHVHQLPAGGETIEIGADEKARKEMAQAYGVKEVTSFRAQLTAKPSGRDSVAVSGRIEADIVQICGVTLDPFPVRMEEDVNMLLAPPQEASEEDEEAVENLDLPDPLLGNTIDLGAIALEFFALGIDPYPRKPGIEFTDHVESEEQENPFAALAKLRLDDQKKQ</sequence>
<evidence type="ECO:0000313" key="2">
    <source>
        <dbReference type="Proteomes" id="UP000602745"/>
    </source>
</evidence>
<dbReference type="RefSeq" id="WP_188409987.1">
    <property type="nucleotide sequence ID" value="NZ_BMCP01000002.1"/>
</dbReference>
<dbReference type="AlphaFoldDB" id="A0A8J2YIT4"/>